<dbReference type="SUPFAM" id="SSF56935">
    <property type="entry name" value="Porins"/>
    <property type="match status" value="1"/>
</dbReference>
<evidence type="ECO:0000256" key="2">
    <source>
        <dbReference type="ARBA" id="ARBA00022448"/>
    </source>
</evidence>
<dbReference type="GO" id="GO:0009279">
    <property type="term" value="C:cell outer membrane"/>
    <property type="evidence" value="ECO:0007669"/>
    <property type="project" value="UniProtKB-SubCell"/>
</dbReference>
<dbReference type="PROSITE" id="PS52016">
    <property type="entry name" value="TONB_DEPENDENT_REC_3"/>
    <property type="match status" value="1"/>
</dbReference>
<keyword evidence="5" id="KW-0732">Signal</keyword>
<evidence type="ECO:0000313" key="14">
    <source>
        <dbReference type="Proteomes" id="UP000540989"/>
    </source>
</evidence>
<keyword evidence="2 10" id="KW-0813">Transport</keyword>
<evidence type="ECO:0000256" key="6">
    <source>
        <dbReference type="ARBA" id="ARBA00023077"/>
    </source>
</evidence>
<evidence type="ECO:0000256" key="5">
    <source>
        <dbReference type="ARBA" id="ARBA00022729"/>
    </source>
</evidence>
<evidence type="ECO:0000256" key="11">
    <source>
        <dbReference type="SAM" id="MobiDB-lite"/>
    </source>
</evidence>
<accession>A0A7W7ZCF5</accession>
<gene>
    <name evidence="13" type="ORF">HDF16_001501</name>
</gene>
<dbReference type="InterPro" id="IPR039426">
    <property type="entry name" value="TonB-dep_rcpt-like"/>
</dbReference>
<sequence>MRRLALRSTGARPADDGDNEPFTYQDQRPDLEQSIFIQDRIRLNNWTISAGLRWDHYQLVVKDQGVQPRFSIARSFPRANTVLHFSYDRIFQTPSFENILLSSSTQIESIDPGDFLRLPLKPSKGDYYEGGLSTVFAKHWKLDANLYRRFVNDYADDDQIDNTTISFPISFRKAIIYGAEAKITVPDWHHFSGFASYSYMVGNVWNPVTGGIFLSDNADEAAANLSGHFPDSQDQRHSLRARARYEIVPRLWLAFGTQYDTGLPFDFGGDRDQALAQYGPEIISRVNFDRGRILPSFQVSASAGLDLYTSERMKMHLQADGENLSDVLDVIDFGGLFSGNAIGPPRSFALRLTANF</sequence>
<comment type="similarity">
    <text evidence="10">Belongs to the TonB-dependent receptor family.</text>
</comment>
<dbReference type="InterPro" id="IPR000531">
    <property type="entry name" value="Beta-barrel_TonB"/>
</dbReference>
<keyword evidence="14" id="KW-1185">Reference proteome</keyword>
<dbReference type="GO" id="GO:0015344">
    <property type="term" value="F:siderophore uptake transmembrane transporter activity"/>
    <property type="evidence" value="ECO:0007669"/>
    <property type="project" value="TreeGrafter"/>
</dbReference>
<reference evidence="13 14" key="1">
    <citation type="submission" date="2020-08" db="EMBL/GenBank/DDBJ databases">
        <title>Genomic Encyclopedia of Type Strains, Phase IV (KMG-V): Genome sequencing to study the core and pangenomes of soil and plant-associated prokaryotes.</title>
        <authorList>
            <person name="Whitman W."/>
        </authorList>
    </citation>
    <scope>NUCLEOTIDE SEQUENCE [LARGE SCALE GENOMIC DNA]</scope>
    <source>
        <strain evidence="13 14">M8UP14</strain>
    </source>
</reference>
<evidence type="ECO:0000313" key="13">
    <source>
        <dbReference type="EMBL" id="MBB5056816.1"/>
    </source>
</evidence>
<evidence type="ECO:0000256" key="8">
    <source>
        <dbReference type="ARBA" id="ARBA00023170"/>
    </source>
</evidence>
<organism evidence="13 14">
    <name type="scientific">Granulicella aggregans</name>
    <dbReference type="NCBI Taxonomy" id="474949"/>
    <lineage>
        <taxon>Bacteria</taxon>
        <taxon>Pseudomonadati</taxon>
        <taxon>Acidobacteriota</taxon>
        <taxon>Terriglobia</taxon>
        <taxon>Terriglobales</taxon>
        <taxon>Acidobacteriaceae</taxon>
        <taxon>Granulicella</taxon>
    </lineage>
</organism>
<dbReference type="PANTHER" id="PTHR30069">
    <property type="entry name" value="TONB-DEPENDENT OUTER MEMBRANE RECEPTOR"/>
    <property type="match status" value="1"/>
</dbReference>
<comment type="caution">
    <text evidence="13">The sequence shown here is derived from an EMBL/GenBank/DDBJ whole genome shotgun (WGS) entry which is preliminary data.</text>
</comment>
<keyword evidence="3 10" id="KW-1134">Transmembrane beta strand</keyword>
<dbReference type="AlphaFoldDB" id="A0A7W7ZCF5"/>
<dbReference type="EMBL" id="JACHIP010000002">
    <property type="protein sequence ID" value="MBB5056816.1"/>
    <property type="molecule type" value="Genomic_DNA"/>
</dbReference>
<name>A0A7W7ZCF5_9BACT</name>
<dbReference type="Gene3D" id="2.40.170.20">
    <property type="entry name" value="TonB-dependent receptor, beta-barrel domain"/>
    <property type="match status" value="1"/>
</dbReference>
<keyword evidence="7 10" id="KW-0472">Membrane</keyword>
<evidence type="ECO:0000256" key="1">
    <source>
        <dbReference type="ARBA" id="ARBA00004571"/>
    </source>
</evidence>
<keyword evidence="6" id="KW-0798">TonB box</keyword>
<evidence type="ECO:0000256" key="4">
    <source>
        <dbReference type="ARBA" id="ARBA00022692"/>
    </source>
</evidence>
<evidence type="ECO:0000256" key="3">
    <source>
        <dbReference type="ARBA" id="ARBA00022452"/>
    </source>
</evidence>
<comment type="subcellular location">
    <subcellularLocation>
        <location evidence="1 10">Cell outer membrane</location>
        <topology evidence="1 10">Multi-pass membrane protein</topology>
    </subcellularLocation>
</comment>
<evidence type="ECO:0000259" key="12">
    <source>
        <dbReference type="Pfam" id="PF00593"/>
    </source>
</evidence>
<keyword evidence="4 10" id="KW-0812">Transmembrane</keyword>
<dbReference type="Proteomes" id="UP000540989">
    <property type="component" value="Unassembled WGS sequence"/>
</dbReference>
<dbReference type="Pfam" id="PF00593">
    <property type="entry name" value="TonB_dep_Rec_b-barrel"/>
    <property type="match status" value="1"/>
</dbReference>
<keyword evidence="9 10" id="KW-0998">Cell outer membrane</keyword>
<feature type="region of interest" description="Disordered" evidence="11">
    <location>
        <begin position="1"/>
        <end position="25"/>
    </location>
</feature>
<feature type="domain" description="TonB-dependent receptor-like beta-barrel" evidence="12">
    <location>
        <begin position="14"/>
        <end position="307"/>
    </location>
</feature>
<dbReference type="GO" id="GO:0044718">
    <property type="term" value="P:siderophore transmembrane transport"/>
    <property type="evidence" value="ECO:0007669"/>
    <property type="project" value="TreeGrafter"/>
</dbReference>
<evidence type="ECO:0000256" key="7">
    <source>
        <dbReference type="ARBA" id="ARBA00023136"/>
    </source>
</evidence>
<dbReference type="PANTHER" id="PTHR30069:SF29">
    <property type="entry name" value="HEMOGLOBIN AND HEMOGLOBIN-HAPTOGLOBIN-BINDING PROTEIN 1-RELATED"/>
    <property type="match status" value="1"/>
</dbReference>
<proteinExistence type="inferred from homology"/>
<dbReference type="InterPro" id="IPR036942">
    <property type="entry name" value="Beta-barrel_TonB_sf"/>
</dbReference>
<protein>
    <submittedName>
        <fullName evidence="13">Outer membrane receptor for Fe3+-dicitrate</fullName>
    </submittedName>
</protein>
<keyword evidence="8 13" id="KW-0675">Receptor</keyword>
<evidence type="ECO:0000256" key="9">
    <source>
        <dbReference type="ARBA" id="ARBA00023237"/>
    </source>
</evidence>
<evidence type="ECO:0000256" key="10">
    <source>
        <dbReference type="PROSITE-ProRule" id="PRU01360"/>
    </source>
</evidence>